<reference evidence="4" key="3">
    <citation type="submission" date="2018-08" db="EMBL/GenBank/DDBJ databases">
        <title>Streptococcus chenjunshii sp. nov., isolated from stools sample of the Tibetan antelope in the Qinghai-Tibet plateau, China.</title>
        <authorList>
            <person name="Tian Z."/>
        </authorList>
    </citation>
    <scope>NUCLEOTIDE SEQUENCE [LARGE SCALE GENOMIC DNA]</scope>
    <source>
        <strain evidence="4">Z15</strain>
    </source>
</reference>
<proteinExistence type="predicted"/>
<dbReference type="Proteomes" id="UP000246115">
    <property type="component" value="Chromosome"/>
</dbReference>
<dbReference type="EMBL" id="QVQY01000001">
    <property type="protein sequence ID" value="RFU51985.1"/>
    <property type="molecule type" value="Genomic_DNA"/>
</dbReference>
<evidence type="ECO:0000313" key="3">
    <source>
        <dbReference type="EMBL" id="RFU54177.1"/>
    </source>
</evidence>
<protein>
    <submittedName>
        <fullName evidence="3">Uncharacterized protein</fullName>
    </submittedName>
</protein>
<evidence type="ECO:0000313" key="1">
    <source>
        <dbReference type="EMBL" id="AXQ78553.1"/>
    </source>
</evidence>
<organism evidence="3 5">
    <name type="scientific">Streptococcus chenjunshii</name>
    <dbReference type="NCBI Taxonomy" id="2173853"/>
    <lineage>
        <taxon>Bacteria</taxon>
        <taxon>Bacillati</taxon>
        <taxon>Bacillota</taxon>
        <taxon>Bacilli</taxon>
        <taxon>Lactobacillales</taxon>
        <taxon>Streptococcaceae</taxon>
        <taxon>Streptococcus</taxon>
    </lineage>
</organism>
<sequence>MMENQIRQIVVKKNIGELTLEVRYDNVVYIDGETGVYSDIEGCISCVRYSGEIRVYLDETGRVTNFDEINLSINSEYDGWDDQELYENILEDLQDDVLFELILV</sequence>
<reference evidence="2 6" key="1">
    <citation type="submission" date="2018-08" db="EMBL/GenBank/DDBJ databases">
        <title>Draft genome of Streptococcus sp .nov. Z2.</title>
        <authorList>
            <person name="Tian Z."/>
        </authorList>
    </citation>
    <scope>NUCLEOTIDE SEQUENCE [LARGE SCALE GENOMIC DNA]</scope>
    <source>
        <strain evidence="2 6">Z2</strain>
    </source>
</reference>
<dbReference type="EMBL" id="CP031733">
    <property type="protein sequence ID" value="AXQ78553.1"/>
    <property type="molecule type" value="Genomic_DNA"/>
</dbReference>
<dbReference type="RefSeq" id="WP_116877274.1">
    <property type="nucleotide sequence ID" value="NZ_CP031733.1"/>
</dbReference>
<evidence type="ECO:0000313" key="5">
    <source>
        <dbReference type="Proteomes" id="UP000262901"/>
    </source>
</evidence>
<gene>
    <name evidence="1" type="ORF">DDV21_005380</name>
    <name evidence="2" type="ORF">DDV22_00665</name>
    <name evidence="3" type="ORF">DDV23_01220</name>
</gene>
<accession>A0A372KPE0</accession>
<dbReference type="AlphaFoldDB" id="A0A372KPE0"/>
<dbReference type="KEGG" id="schj:DDV21_005380"/>
<dbReference type="Proteomes" id="UP000264056">
    <property type="component" value="Unassembled WGS sequence"/>
</dbReference>
<name>A0A372KPE0_9STRE</name>
<dbReference type="EMBL" id="QVQZ01000001">
    <property type="protein sequence ID" value="RFU54177.1"/>
    <property type="molecule type" value="Genomic_DNA"/>
</dbReference>
<evidence type="ECO:0000313" key="4">
    <source>
        <dbReference type="Proteomes" id="UP000246115"/>
    </source>
</evidence>
<evidence type="ECO:0000313" key="2">
    <source>
        <dbReference type="EMBL" id="RFU51985.1"/>
    </source>
</evidence>
<reference evidence="1" key="4">
    <citation type="journal article" date="2019" name="Int. J. Syst. Evol. Microbiol.">
        <title>Streptococcus chenjunshii sp. nov. isolated from feces of Tibetan antelopes.</title>
        <authorList>
            <person name="Tian Z."/>
            <person name="Lu S."/>
            <person name="Jin D."/>
            <person name="Yang J."/>
            <person name="Pu J."/>
            <person name="Lai X.H."/>
            <person name="Bai X.N."/>
            <person name="Wu X.M."/>
            <person name="Li J."/>
            <person name="Wang S."/>
            <person name="Xu J."/>
        </authorList>
    </citation>
    <scope>NUCLEOTIDE SEQUENCE</scope>
    <source>
        <strain evidence="1">Z15</strain>
    </source>
</reference>
<accession>A0A346NC08</accession>
<evidence type="ECO:0000313" key="6">
    <source>
        <dbReference type="Proteomes" id="UP000264056"/>
    </source>
</evidence>
<dbReference type="Proteomes" id="UP000262901">
    <property type="component" value="Unassembled WGS sequence"/>
</dbReference>
<keyword evidence="6" id="KW-1185">Reference proteome</keyword>
<reference evidence="3 5" key="2">
    <citation type="submission" date="2018-08" db="EMBL/GenBank/DDBJ databases">
        <title>Draft genome of Streptococcus sp. nov. Z1.</title>
        <authorList>
            <person name="Tian Z."/>
        </authorList>
    </citation>
    <scope>NUCLEOTIDE SEQUENCE [LARGE SCALE GENOMIC DNA]</scope>
    <source>
        <strain evidence="3">Z1</strain>
        <strain evidence="5">Z1(2018)</strain>
    </source>
</reference>